<reference evidence="3" key="2">
    <citation type="submission" date="2015-01" db="EMBL/GenBank/DDBJ databases">
        <title>Evolutionary Origins and Diversification of the Mycorrhizal Mutualists.</title>
        <authorList>
            <consortium name="DOE Joint Genome Institute"/>
            <consortium name="Mycorrhizal Genomics Consortium"/>
            <person name="Kohler A."/>
            <person name="Kuo A."/>
            <person name="Nagy L.G."/>
            <person name="Floudas D."/>
            <person name="Copeland A."/>
            <person name="Barry K.W."/>
            <person name="Cichocki N."/>
            <person name="Veneault-Fourrey C."/>
            <person name="LaButti K."/>
            <person name="Lindquist E.A."/>
            <person name="Lipzen A."/>
            <person name="Lundell T."/>
            <person name="Morin E."/>
            <person name="Murat C."/>
            <person name="Riley R."/>
            <person name="Ohm R."/>
            <person name="Sun H."/>
            <person name="Tunlid A."/>
            <person name="Henrissat B."/>
            <person name="Grigoriev I.V."/>
            <person name="Hibbett D.S."/>
            <person name="Martin F."/>
        </authorList>
    </citation>
    <scope>NUCLEOTIDE SEQUENCE [LARGE SCALE GENOMIC DNA]</scope>
    <source>
        <strain evidence="3">F 1598</strain>
    </source>
</reference>
<feature type="compositionally biased region" description="Polar residues" evidence="1">
    <location>
        <begin position="191"/>
        <end position="206"/>
    </location>
</feature>
<keyword evidence="3" id="KW-1185">Reference proteome</keyword>
<feature type="region of interest" description="Disordered" evidence="1">
    <location>
        <begin position="138"/>
        <end position="214"/>
    </location>
</feature>
<protein>
    <submittedName>
        <fullName evidence="2">Uncharacterized protein</fullName>
    </submittedName>
</protein>
<feature type="region of interest" description="Disordered" evidence="1">
    <location>
        <begin position="1"/>
        <end position="111"/>
    </location>
</feature>
<organism evidence="2 3">
    <name type="scientific">Piloderma croceum (strain F 1598)</name>
    <dbReference type="NCBI Taxonomy" id="765440"/>
    <lineage>
        <taxon>Eukaryota</taxon>
        <taxon>Fungi</taxon>
        <taxon>Dikarya</taxon>
        <taxon>Basidiomycota</taxon>
        <taxon>Agaricomycotina</taxon>
        <taxon>Agaricomycetes</taxon>
        <taxon>Agaricomycetidae</taxon>
        <taxon>Atheliales</taxon>
        <taxon>Atheliaceae</taxon>
        <taxon>Piloderma</taxon>
    </lineage>
</organism>
<dbReference type="InParanoid" id="A0A0C3FYY8"/>
<feature type="region of interest" description="Disordered" evidence="1">
    <location>
        <begin position="720"/>
        <end position="766"/>
    </location>
</feature>
<evidence type="ECO:0000313" key="3">
    <source>
        <dbReference type="Proteomes" id="UP000054166"/>
    </source>
</evidence>
<proteinExistence type="predicted"/>
<feature type="region of interest" description="Disordered" evidence="1">
    <location>
        <begin position="521"/>
        <end position="542"/>
    </location>
</feature>
<gene>
    <name evidence="2" type="ORF">PILCRDRAFT_817679</name>
</gene>
<dbReference type="EMBL" id="KN832986">
    <property type="protein sequence ID" value="KIM84874.1"/>
    <property type="molecule type" value="Genomic_DNA"/>
</dbReference>
<feature type="compositionally biased region" description="Basic and acidic residues" evidence="1">
    <location>
        <begin position="49"/>
        <end position="59"/>
    </location>
</feature>
<feature type="compositionally biased region" description="Basic residues" evidence="1">
    <location>
        <begin position="735"/>
        <end position="749"/>
    </location>
</feature>
<evidence type="ECO:0000256" key="1">
    <source>
        <dbReference type="SAM" id="MobiDB-lite"/>
    </source>
</evidence>
<evidence type="ECO:0000313" key="2">
    <source>
        <dbReference type="EMBL" id="KIM84874.1"/>
    </source>
</evidence>
<accession>A0A0C3FYY8</accession>
<dbReference type="HOGENOM" id="CLU_386169_0_0_1"/>
<feature type="compositionally biased region" description="Polar residues" evidence="1">
    <location>
        <begin position="138"/>
        <end position="163"/>
    </location>
</feature>
<name>A0A0C3FYY8_PILCF</name>
<feature type="compositionally biased region" description="Acidic residues" evidence="1">
    <location>
        <begin position="76"/>
        <end position="88"/>
    </location>
</feature>
<dbReference type="OrthoDB" id="3256495at2759"/>
<reference evidence="2 3" key="1">
    <citation type="submission" date="2014-04" db="EMBL/GenBank/DDBJ databases">
        <authorList>
            <consortium name="DOE Joint Genome Institute"/>
            <person name="Kuo A."/>
            <person name="Tarkka M."/>
            <person name="Buscot F."/>
            <person name="Kohler A."/>
            <person name="Nagy L.G."/>
            <person name="Floudas D."/>
            <person name="Copeland A."/>
            <person name="Barry K.W."/>
            <person name="Cichocki N."/>
            <person name="Veneault-Fourrey C."/>
            <person name="LaButti K."/>
            <person name="Lindquist E.A."/>
            <person name="Lipzen A."/>
            <person name="Lundell T."/>
            <person name="Morin E."/>
            <person name="Murat C."/>
            <person name="Sun H."/>
            <person name="Tunlid A."/>
            <person name="Henrissat B."/>
            <person name="Grigoriev I.V."/>
            <person name="Hibbett D.S."/>
            <person name="Martin F."/>
            <person name="Nordberg H.P."/>
            <person name="Cantor M.N."/>
            <person name="Hua S.X."/>
        </authorList>
    </citation>
    <scope>NUCLEOTIDE SEQUENCE [LARGE SCALE GENOMIC DNA]</scope>
    <source>
        <strain evidence="2 3">F 1598</strain>
    </source>
</reference>
<dbReference type="AlphaFoldDB" id="A0A0C3FYY8"/>
<dbReference type="Proteomes" id="UP000054166">
    <property type="component" value="Unassembled WGS sequence"/>
</dbReference>
<sequence length="766" mass="82894">MDSSQPLVHPIDYPHSSGLSEADSLSDSDWLDISSSKESDDNDSVSSKASDHDEVDYGPRSRRSSTSLGSSRDGDVEAWEGFAEDSADELAPHDDLTGLSIPPTLPPALHNTAVRPDDALAVSRDLTVDQCVKATLDQSTTGTLSASRTSSLAGHASTAQNSIRDLKLSFPDPLTSSRDELNTTYGDAAPSETTSEGDIAPPSTTHAVDPGSSPTPEVLNIVVSNNRSHVVISDLQIVLYGISAVARWSVVDDILEKAALGAGLTLTPSPKTSERYSRLLHINGNRGTNHSFPKVVTVIDRTSDKFSFYPHGRFQGTRPSLAIIFLPSMSSVSITHTCYLPIFVPSDNIENNEKRRRDAEGWSESSIETNALFAVKPDAGSVVDIGDIVNLPALHVHNALRHLLERADGAKRRHAESTKQAQMAGDRDISHFFRAAVTGGLLAIMAILIVRLCVPDAKQLPTPASQTSTITRDRMLSVVNKSSSVTPSHVAVIPSCLKDFAFSVFNPAPLCSSASSAASTAKQSSLTGNPSTDTKAKEPECGDGKLMTWSERVKSSKDLILPGSPSFSFEAKSKKALSLIVPKNTIVSKGAPPSVLSVRLVDSLSQTFNVRALSEVVRRDMKELSDAIDQLMIAIGKQTTAIMEESQGISKLLRERLGQRHDKAKARARRMKDVGGQLKGQILSYVGHGIKSRADEAKGKARGIVETLVLSDAWTIHRNRAKEHRKRMEESSVERRKRREIRRARRQAKGKNDSKQTRRGGLFSTA</sequence>